<dbReference type="NCBIfam" id="NF033446">
    <property type="entry name" value="BREX_PglZ_2"/>
    <property type="match status" value="1"/>
</dbReference>
<dbReference type="AlphaFoldDB" id="A0A1A8XPD3"/>
<sequence>MNGAAGPLSLPQIEAQALAVLERASDAKVIAIQTRTQAAWPDAIKLSGRQFRLRWCASPLMAREALSALEEGADDQSGRGLILLTPLSARDLGGDVVARLARAQVFQPDAWGMVQQLFKAREIDARLGRFRWMAQLLVERASMGAYSPVPNGFLDMDTAWRCILSRCLGLDASRPDAATLLNWSLDTDSAGDFDELPDQAKPQIAAWLGDSAGAVGTLVMRCVMAGNAQEAVPLGLVCGVALSAQGEGVHELAGAAIRLERFMGDQCIAIAEGRLWAAAAAKCLNALTLALRHEVIERAELLLRELHIDAYAHLSDVLPLGLERRLGLLADALKTFIAEPSPAQLQAVEQAADSVACHAHPDPASTRMLRVKMALRLCRWMIAERPESKGRNGRQATGFHELAQCYAREGAFVDWARFKLIGGDELPGLSSAFVALRDVARKKAEAFNQTFAKALQVWNREPRAEAACLPVEAIIERLLAPLAQQAPVLLLVADGLSYSIFRELCQDLEALGWDEQLVGPTPTLAVAIAIAALPTITEVSRTSLLSGRLVVGAAAQEKTAFAAHPALVGASRAGTAPVVFHKGDLADAEGLSSTVRDAIASTQQQVVAVVYNAVDDHLSGSNQIQVRWTIDDLRLLGPLLSEARRARRVVIVTADHGHVIDDGTVQRGQGEGDRWRLPSGTPDASELVFEGGRVKTASGNVVVCTWSEGVRHGARKNGYHGGVSAQEVVVPLSVFTPRNMVLKGWQVAAASQPDWWAPLEAPLPAGGTETPALPKKPLKAKPPAAPTPQIDLFGGALPVAAVDPEVHWIDALQASPAYTAQKALAARVAPADADVRSLLEALAARGGKLSKAALAQRLGMPAMRISGFVNAAKRVLNVDQAAILVLDETAGTVELNRELLARQFRVAVR</sequence>
<dbReference type="InterPro" id="IPR047992">
    <property type="entry name" value="BREX_PglZ"/>
</dbReference>
<proteinExistence type="predicted"/>
<feature type="domain" description="Alkaline phosphatase-like protein PglZ second" evidence="2">
    <location>
        <begin position="176"/>
        <end position="317"/>
    </location>
</feature>
<accession>A0A1A8XPD3</accession>
<name>A0A1A8XPD3_9PROT</name>
<dbReference type="InterPro" id="IPR058880">
    <property type="entry name" value="PglZ_N"/>
</dbReference>
<evidence type="ECO:0000313" key="5">
    <source>
        <dbReference type="EMBL" id="SBT07034.1"/>
    </source>
</evidence>
<evidence type="ECO:0000259" key="3">
    <source>
        <dbReference type="Pfam" id="PF25862"/>
    </source>
</evidence>
<dbReference type="InterPro" id="IPR058882">
    <property type="entry name" value="PglZ_C"/>
</dbReference>
<dbReference type="Pfam" id="PF25861">
    <property type="entry name" value="PglZ_2nd"/>
    <property type="match status" value="1"/>
</dbReference>
<dbReference type="RefSeq" id="WP_245754552.1">
    <property type="nucleotide sequence ID" value="NZ_FLQX01000116.1"/>
</dbReference>
<organism evidence="5 6">
    <name type="scientific">Candidatus Accumulibacter aalborgensis</name>
    <dbReference type="NCBI Taxonomy" id="1860102"/>
    <lineage>
        <taxon>Bacteria</taxon>
        <taxon>Pseudomonadati</taxon>
        <taxon>Pseudomonadota</taxon>
        <taxon>Betaproteobacteria</taxon>
        <taxon>Candidatus Accumulibacter</taxon>
    </lineage>
</organism>
<dbReference type="STRING" id="1860102.ACCAA_40005"/>
<dbReference type="InterPro" id="IPR017850">
    <property type="entry name" value="Alkaline_phosphatase_core_sf"/>
</dbReference>
<dbReference type="Pfam" id="PF08665">
    <property type="entry name" value="PglZ"/>
    <property type="match status" value="1"/>
</dbReference>
<dbReference type="Pfam" id="PF25863">
    <property type="entry name" value="PglZ_C"/>
    <property type="match status" value="1"/>
</dbReference>
<feature type="region of interest" description="Disordered" evidence="1">
    <location>
        <begin position="760"/>
        <end position="785"/>
    </location>
</feature>
<reference evidence="5 6" key="1">
    <citation type="submission" date="2016-06" db="EMBL/GenBank/DDBJ databases">
        <authorList>
            <person name="Kjaerup R.B."/>
            <person name="Dalgaard T.S."/>
            <person name="Juul-Madsen H.R."/>
        </authorList>
    </citation>
    <scope>NUCLEOTIDE SEQUENCE [LARGE SCALE GENOMIC DNA]</scope>
    <source>
        <strain evidence="5">3</strain>
    </source>
</reference>
<feature type="domain" description="Alkaline phosphatase-like protein PglZ C-terminal" evidence="4">
    <location>
        <begin position="804"/>
        <end position="905"/>
    </location>
</feature>
<gene>
    <name evidence="5" type="ORF">ACCAA_40005</name>
</gene>
<feature type="domain" description="Alkaline phosphatase-like protein PglZ N-terminal" evidence="3">
    <location>
        <begin position="20"/>
        <end position="108"/>
    </location>
</feature>
<dbReference type="InterPro" id="IPR058881">
    <property type="entry name" value="PglZ_2nd"/>
</dbReference>
<evidence type="ECO:0000313" key="6">
    <source>
        <dbReference type="Proteomes" id="UP000199169"/>
    </source>
</evidence>
<keyword evidence="6" id="KW-1185">Reference proteome</keyword>
<protein>
    <submittedName>
        <fullName evidence="5">PglZ domain</fullName>
    </submittedName>
</protein>
<dbReference type="EMBL" id="FLQX01000116">
    <property type="protein sequence ID" value="SBT07034.1"/>
    <property type="molecule type" value="Genomic_DNA"/>
</dbReference>
<evidence type="ECO:0000259" key="2">
    <source>
        <dbReference type="Pfam" id="PF25861"/>
    </source>
</evidence>
<evidence type="ECO:0000256" key="1">
    <source>
        <dbReference type="SAM" id="MobiDB-lite"/>
    </source>
</evidence>
<dbReference type="Proteomes" id="UP000199169">
    <property type="component" value="Unassembled WGS sequence"/>
</dbReference>
<evidence type="ECO:0000259" key="4">
    <source>
        <dbReference type="Pfam" id="PF25863"/>
    </source>
</evidence>
<dbReference type="SUPFAM" id="SSF53649">
    <property type="entry name" value="Alkaline phosphatase-like"/>
    <property type="match status" value="1"/>
</dbReference>
<dbReference type="Pfam" id="PF25862">
    <property type="entry name" value="PglZ_1st"/>
    <property type="match status" value="1"/>
</dbReference>